<dbReference type="RefSeq" id="WP_168906584.1">
    <property type="nucleotide sequence ID" value="NZ_CP051428.1"/>
</dbReference>
<evidence type="ECO:0000256" key="2">
    <source>
        <dbReference type="ARBA" id="ARBA00022741"/>
    </source>
</evidence>
<dbReference type="InterPro" id="IPR003439">
    <property type="entry name" value="ABC_transporter-like_ATP-bd"/>
</dbReference>
<evidence type="ECO:0000256" key="3">
    <source>
        <dbReference type="ARBA" id="ARBA00022840"/>
    </source>
</evidence>
<dbReference type="Pfam" id="PF00005">
    <property type="entry name" value="ABC_tran"/>
    <property type="match status" value="1"/>
</dbReference>
<dbReference type="EMBL" id="CP051428">
    <property type="protein sequence ID" value="QJC50929.1"/>
    <property type="molecule type" value="Genomic_DNA"/>
</dbReference>
<sequence>MIEAAHLHKSFKLRKPGPRKGLRSLLGGSTVVKEAVRDVSFTIASGEFTGFIGPNGAGKSTTIKMLSGILHPSSGSVRLSGIDPHRRRVDAARTLGVLFGQRTQLWWDLPLRDSFEVLGAMYRMEAKRRKTRVDELDGLLRLSTFLDTPVRKLSLGQRMRGDLAAALLHEPPILILDEPTIGLDVSAKRDIRSLLRGINRELGTTILLTTHDMDDIEQLCGRVLVLTDGALSYDGPIGGLRSRIGMPASIEATYRTLEQAQSARQKLSQLESGSLVAIGVQERTLIVQCSLEQRSFMDVLRQLEAYGELEDARMHEADFEEAVQRLYAD</sequence>
<proteinExistence type="predicted"/>
<dbReference type="SMART" id="SM00382">
    <property type="entry name" value="AAA"/>
    <property type="match status" value="1"/>
</dbReference>
<dbReference type="GO" id="GO:0005524">
    <property type="term" value="F:ATP binding"/>
    <property type="evidence" value="ECO:0007669"/>
    <property type="project" value="UniProtKB-KW"/>
</dbReference>
<feature type="domain" description="ABC transporter" evidence="4">
    <location>
        <begin position="2"/>
        <end position="253"/>
    </location>
</feature>
<dbReference type="AlphaFoldDB" id="A0A6H2GU97"/>
<dbReference type="PANTHER" id="PTHR42711">
    <property type="entry name" value="ABC TRANSPORTER ATP-BINDING PROTEIN"/>
    <property type="match status" value="1"/>
</dbReference>
<dbReference type="PANTHER" id="PTHR42711:SF1">
    <property type="entry name" value="ABC-TRANSPORT PROTEIN, ATP-BINDING COMPONENT"/>
    <property type="match status" value="1"/>
</dbReference>
<dbReference type="SUPFAM" id="SSF52540">
    <property type="entry name" value="P-loop containing nucleoside triphosphate hydrolases"/>
    <property type="match status" value="1"/>
</dbReference>
<dbReference type="InterPro" id="IPR027417">
    <property type="entry name" value="P-loop_NTPase"/>
</dbReference>
<dbReference type="PROSITE" id="PS50893">
    <property type="entry name" value="ABC_TRANSPORTER_2"/>
    <property type="match status" value="1"/>
</dbReference>
<keyword evidence="1" id="KW-0813">Transport</keyword>
<evidence type="ECO:0000259" key="4">
    <source>
        <dbReference type="PROSITE" id="PS50893"/>
    </source>
</evidence>
<name>A0A6H2GU97_9BACL</name>
<dbReference type="Gene3D" id="3.40.50.300">
    <property type="entry name" value="P-loop containing nucleotide triphosphate hydrolases"/>
    <property type="match status" value="1"/>
</dbReference>
<dbReference type="GO" id="GO:0016887">
    <property type="term" value="F:ATP hydrolysis activity"/>
    <property type="evidence" value="ECO:0007669"/>
    <property type="project" value="InterPro"/>
</dbReference>
<organism evidence="5 6">
    <name type="scientific">Paenibacillus albicereus</name>
    <dbReference type="NCBI Taxonomy" id="2726185"/>
    <lineage>
        <taxon>Bacteria</taxon>
        <taxon>Bacillati</taxon>
        <taxon>Bacillota</taxon>
        <taxon>Bacilli</taxon>
        <taxon>Bacillales</taxon>
        <taxon>Paenibacillaceae</taxon>
        <taxon>Paenibacillus</taxon>
    </lineage>
</organism>
<protein>
    <submittedName>
        <fullName evidence="5">ATP-binding cassette domain-containing protein</fullName>
    </submittedName>
</protein>
<dbReference type="KEGG" id="palr:HGI30_04705"/>
<dbReference type="InterPro" id="IPR003593">
    <property type="entry name" value="AAA+_ATPase"/>
</dbReference>
<dbReference type="InterPro" id="IPR050763">
    <property type="entry name" value="ABC_transporter_ATP-binding"/>
</dbReference>
<evidence type="ECO:0000313" key="6">
    <source>
        <dbReference type="Proteomes" id="UP000502136"/>
    </source>
</evidence>
<keyword evidence="6" id="KW-1185">Reference proteome</keyword>
<keyword evidence="2" id="KW-0547">Nucleotide-binding</keyword>
<keyword evidence="3 5" id="KW-0067">ATP-binding</keyword>
<reference evidence="5 6" key="1">
    <citation type="submission" date="2020-04" db="EMBL/GenBank/DDBJ databases">
        <title>Novel Paenibacillus strain UniB2 isolated from commercial digestive syrup.</title>
        <authorList>
            <person name="Thorat V."/>
            <person name="Kirdat K."/>
            <person name="Tiwarekar B."/>
            <person name="Yadav A."/>
        </authorList>
    </citation>
    <scope>NUCLEOTIDE SEQUENCE [LARGE SCALE GENOMIC DNA]</scope>
    <source>
        <strain evidence="5 6">UniB2</strain>
    </source>
</reference>
<evidence type="ECO:0000313" key="5">
    <source>
        <dbReference type="EMBL" id="QJC50929.1"/>
    </source>
</evidence>
<evidence type="ECO:0000256" key="1">
    <source>
        <dbReference type="ARBA" id="ARBA00022448"/>
    </source>
</evidence>
<dbReference type="Proteomes" id="UP000502136">
    <property type="component" value="Chromosome"/>
</dbReference>
<gene>
    <name evidence="5" type="ORF">HGI30_04705</name>
</gene>
<accession>A0A6H2GU97</accession>